<feature type="signal peptide" evidence="2">
    <location>
        <begin position="1"/>
        <end position="16"/>
    </location>
</feature>
<dbReference type="EMBL" id="LT608256">
    <property type="protein sequence ID" value="SCO60967.1"/>
    <property type="molecule type" value="Genomic_DNA"/>
</dbReference>
<dbReference type="OMA" id="QMEMLHD"/>
<reference evidence="3 8" key="1">
    <citation type="submission" date="2016-02" db="EMBL/GenBank/DDBJ databases">
        <authorList>
            <consortium name="Pathogen Informatics"/>
        </authorList>
    </citation>
    <scope>NUCLEOTIDE SEQUENCE [LARGE SCALE GENOMIC DNA]</scope>
    <source>
        <strain evidence="3 8">K173</strain>
        <strain evidence="4 12">NK65 ny</strain>
        <strain evidence="5 11">NK65e</strain>
        <strain evidence="7 9">SP11 Antwerpcl1</strain>
        <strain evidence="6 10">SP11 RLL</strain>
    </source>
</reference>
<dbReference type="OrthoDB" id="382153at2759"/>
<dbReference type="EMBL" id="LT160028">
    <property type="protein sequence ID" value="CXI33597.1"/>
    <property type="molecule type" value="Genomic_DNA"/>
</dbReference>
<feature type="coiled-coil region" evidence="1">
    <location>
        <begin position="72"/>
        <end position="106"/>
    </location>
</feature>
<dbReference type="EMBL" id="LT608144">
    <property type="protein sequence ID" value="SCM21280.1"/>
    <property type="molecule type" value="Genomic_DNA"/>
</dbReference>
<name>A0A0Y9W584_PLABE</name>
<dbReference type="EMBL" id="LT608272">
    <property type="protein sequence ID" value="SCO59737.1"/>
    <property type="molecule type" value="Genomic_DNA"/>
</dbReference>
<protein>
    <recommendedName>
        <fullName evidence="13">Fam-b protein</fullName>
    </recommendedName>
</protein>
<evidence type="ECO:0000313" key="3">
    <source>
        <dbReference type="EMBL" id="CXI33597.1"/>
    </source>
</evidence>
<evidence type="ECO:0000313" key="6">
    <source>
        <dbReference type="EMBL" id="SCO59737.1"/>
    </source>
</evidence>
<evidence type="ECO:0000313" key="9">
    <source>
        <dbReference type="Proteomes" id="UP000219860"/>
    </source>
</evidence>
<evidence type="ECO:0000256" key="1">
    <source>
        <dbReference type="SAM" id="Coils"/>
    </source>
</evidence>
<feature type="chain" id="PRO_5014242903" description="Fam-b protein" evidence="2">
    <location>
        <begin position="17"/>
        <end position="186"/>
    </location>
</feature>
<accession>A0A0Y9W584</accession>
<sequence length="186" mass="22052">MASFCILYLFFLLVSFNENFFNKGKITHSPINVYYKNYSDHLPNDQRDRLMDILLHNPENDTKFDMFNSIDIKKIEENEKGLATLLKKQEELSNKIKKELNGYNKRSEKMSIKYNHDTKKINSDTEKNMEKEKNVFDVDTEIDVSANTLSEPIIVIKVPWINLYDQLEMEHEIGKLIDLDNEELFY</sequence>
<organism evidence="3 8">
    <name type="scientific">Plasmodium berghei</name>
    <dbReference type="NCBI Taxonomy" id="5821"/>
    <lineage>
        <taxon>Eukaryota</taxon>
        <taxon>Sar</taxon>
        <taxon>Alveolata</taxon>
        <taxon>Apicomplexa</taxon>
        <taxon>Aconoidasida</taxon>
        <taxon>Haemosporida</taxon>
        <taxon>Plasmodiidae</taxon>
        <taxon>Plasmodium</taxon>
        <taxon>Plasmodium (Vinckeia)</taxon>
    </lineage>
</organism>
<evidence type="ECO:0000313" key="4">
    <source>
        <dbReference type="EMBL" id="SCM21280.1"/>
    </source>
</evidence>
<dbReference type="Proteomes" id="UP000069549">
    <property type="component" value="Chromosome 8"/>
</dbReference>
<dbReference type="Proteomes" id="UP000220214">
    <property type="component" value="Chromosome 8"/>
</dbReference>
<gene>
    <name evidence="3" type="ORF">PBK173_000164100</name>
    <name evidence="5" type="ORF">PBNK65E_000157100</name>
    <name evidence="4" type="ORF">PBNK65NY_000156300</name>
    <name evidence="7" type="ORF">PBSP11A_000156300</name>
    <name evidence="6" type="ORF">PBSP11RLL_000156300</name>
</gene>
<evidence type="ECO:0000313" key="8">
    <source>
        <dbReference type="Proteomes" id="UP000069549"/>
    </source>
</evidence>
<dbReference type="Proteomes" id="UP000219974">
    <property type="component" value="Chromosome 8"/>
</dbReference>
<dbReference type="AlphaFoldDB" id="A0A0Y9W584"/>
<keyword evidence="1" id="KW-0175">Coiled coil</keyword>
<dbReference type="EMBL" id="LT614634">
    <property type="protein sequence ID" value="SCN24567.1"/>
    <property type="molecule type" value="Genomic_DNA"/>
</dbReference>
<evidence type="ECO:0000313" key="11">
    <source>
        <dbReference type="Proteomes" id="UP000220214"/>
    </source>
</evidence>
<proteinExistence type="predicted"/>
<dbReference type="VEuPathDB" id="PlasmoDB:PBANKA_0821200"/>
<evidence type="ECO:0008006" key="13">
    <source>
        <dbReference type="Google" id="ProtNLM"/>
    </source>
</evidence>
<evidence type="ECO:0000256" key="2">
    <source>
        <dbReference type="SAM" id="SignalP"/>
    </source>
</evidence>
<evidence type="ECO:0000313" key="5">
    <source>
        <dbReference type="EMBL" id="SCN24567.1"/>
    </source>
</evidence>
<keyword evidence="2" id="KW-0732">Signal</keyword>
<evidence type="ECO:0000313" key="12">
    <source>
        <dbReference type="Proteomes" id="UP000516480"/>
    </source>
</evidence>
<evidence type="ECO:0000313" key="10">
    <source>
        <dbReference type="Proteomes" id="UP000219974"/>
    </source>
</evidence>
<dbReference type="Proteomes" id="UP000516480">
    <property type="component" value="Chromosome 8"/>
</dbReference>
<dbReference type="Proteomes" id="UP000219860">
    <property type="component" value="Chromosome 8"/>
</dbReference>
<evidence type="ECO:0000313" key="7">
    <source>
        <dbReference type="EMBL" id="SCO60967.1"/>
    </source>
</evidence>